<feature type="transmembrane region" description="Helical" evidence="2">
    <location>
        <begin position="421"/>
        <end position="441"/>
    </location>
</feature>
<proteinExistence type="predicted"/>
<protein>
    <submittedName>
        <fullName evidence="4">Tail tape measure</fullName>
    </submittedName>
</protein>
<feature type="transmembrane region" description="Helical" evidence="2">
    <location>
        <begin position="331"/>
        <end position="353"/>
    </location>
</feature>
<keyword evidence="1" id="KW-1245">Viral tail assembly</keyword>
<keyword evidence="1" id="KW-1188">Viral release from host cell</keyword>
<dbReference type="NCBIfam" id="TIGR02675">
    <property type="entry name" value="tape_meas_nterm"/>
    <property type="match status" value="1"/>
</dbReference>
<dbReference type="GO" id="GO:0098003">
    <property type="term" value="P:viral tail assembly"/>
    <property type="evidence" value="ECO:0007669"/>
    <property type="project" value="UniProtKB-KW"/>
</dbReference>
<feature type="transmembrane region" description="Helical" evidence="2">
    <location>
        <begin position="391"/>
        <end position="414"/>
    </location>
</feature>
<reference evidence="4" key="1">
    <citation type="journal article" date="2021" name="Proc. Natl. Acad. Sci. U.S.A.">
        <title>A Catalog of Tens of Thousands of Viruses from Human Metagenomes Reveals Hidden Associations with Chronic Diseases.</title>
        <authorList>
            <person name="Tisza M.J."/>
            <person name="Buck C.B."/>
        </authorList>
    </citation>
    <scope>NUCLEOTIDE SEQUENCE</scope>
    <source>
        <strain evidence="4">CtrG012</strain>
    </source>
</reference>
<evidence type="ECO:0000256" key="2">
    <source>
        <dbReference type="SAM" id="Phobius"/>
    </source>
</evidence>
<feature type="transmembrane region" description="Helical" evidence="2">
    <location>
        <begin position="300"/>
        <end position="325"/>
    </location>
</feature>
<organism evidence="4">
    <name type="scientific">Siphoviridae sp. ctrG012</name>
    <dbReference type="NCBI Taxonomy" id="2826475"/>
    <lineage>
        <taxon>Viruses</taxon>
        <taxon>Duplodnaviria</taxon>
        <taxon>Heunggongvirae</taxon>
        <taxon>Uroviricota</taxon>
        <taxon>Caudoviricetes</taxon>
    </lineage>
</organism>
<keyword evidence="2" id="KW-0812">Transmembrane</keyword>
<dbReference type="EMBL" id="BK014857">
    <property type="protein sequence ID" value="DAD79062.1"/>
    <property type="molecule type" value="Genomic_DNA"/>
</dbReference>
<keyword evidence="2" id="KW-0472">Membrane</keyword>
<evidence type="ECO:0000256" key="1">
    <source>
        <dbReference type="ARBA" id="ARBA00022465"/>
    </source>
</evidence>
<accession>A0A8S5MA01</accession>
<dbReference type="Pfam" id="PF20155">
    <property type="entry name" value="TMP_3"/>
    <property type="match status" value="1"/>
</dbReference>
<evidence type="ECO:0000313" key="4">
    <source>
        <dbReference type="EMBL" id="DAD79062.1"/>
    </source>
</evidence>
<dbReference type="InterPro" id="IPR013491">
    <property type="entry name" value="Tape_meas_N"/>
</dbReference>
<feature type="domain" description="Tape measure protein N-terminal" evidence="3">
    <location>
        <begin position="82"/>
        <end position="266"/>
    </location>
</feature>
<name>A0A8S5MA01_9CAUD</name>
<sequence>MATLQNYISLRDGVSPMLEKMSRAAHTVSNKLNRVSGSARNAGDSFGYAAEKAGLFKSILAGNIVGNVIMRGLDSIAGSISGAVALADEYTSLNARLALVAGSQSNVAALNDMIYESAQRARGGYMDMAKAVASLSVNARDAFPDPRKTVQFMEGMQKLFVIGGASKENQQFAMLQLQQSLASGRLQGDEFRSITENAPILQDMIAKTMKVSRGELKQLSAQGEITADIIKRAIFENMDEINDKFESMPKRWSDHFTDFKNVVLKSFAPIAERINRLANSEGVRSMFSMLKNGVKSIMPVLYAVIGGVEKFVNMFTAGISTVASFVQNHGLLMQMALIALGGYLAFVGTMALVSAGQMALAAISMAAKTAADWLETAALIALTVAQEGLNAALYACPLTWIVGAIIAVIAVLYAAVAAVNYFAGTSISATGIVFGAFMLLFSSIWNMIAFTVNMFVSLAEFIGNVFVDPLNATYNLFADIWNGVVDLVGQAVAAIVDMIAQIPGMNKLGISTDFFAESLHLERKEISGGYDFSGYKMKTLDPANEMAWGYNVGAGIGDSISDAFRLPEIEAPGYNAKDIADNTANTADNTGKGAKDAKRAADALDSTADDLAFLREAAEREAVNKYTTATIHIDVGGVTAGDTGGNDFDGVLRRLNDVLIESVENGAEAVQR</sequence>
<keyword evidence="2" id="KW-1133">Transmembrane helix</keyword>
<evidence type="ECO:0000259" key="3">
    <source>
        <dbReference type="Pfam" id="PF20155"/>
    </source>
</evidence>